<evidence type="ECO:0000256" key="6">
    <source>
        <dbReference type="ARBA" id="ARBA00039101"/>
    </source>
</evidence>
<accession>A0ABQ3XQN7</accession>
<evidence type="ECO:0000256" key="2">
    <source>
        <dbReference type="ARBA" id="ARBA00006730"/>
    </source>
</evidence>
<keyword evidence="3" id="KW-0285">Flavoprotein</keyword>
<name>A0ABQ3XQN7_9ACTN</name>
<dbReference type="InterPro" id="IPR006076">
    <property type="entry name" value="FAD-dep_OxRdtase"/>
</dbReference>
<keyword evidence="4" id="KW-0274">FAD</keyword>
<proteinExistence type="inferred from homology"/>
<keyword evidence="5" id="KW-0560">Oxidoreductase</keyword>
<dbReference type="Proteomes" id="UP000612282">
    <property type="component" value="Unassembled WGS sequence"/>
</dbReference>
<dbReference type="InterPro" id="IPR023209">
    <property type="entry name" value="DAO"/>
</dbReference>
<dbReference type="SUPFAM" id="SSF51971">
    <property type="entry name" value="Nucleotide-binding domain"/>
    <property type="match status" value="1"/>
</dbReference>
<feature type="domain" description="FAD dependent oxidoreductase" evidence="10">
    <location>
        <begin position="115"/>
        <end position="420"/>
    </location>
</feature>
<feature type="region of interest" description="Disordered" evidence="9">
    <location>
        <begin position="81"/>
        <end position="103"/>
    </location>
</feature>
<dbReference type="PANTHER" id="PTHR11530">
    <property type="entry name" value="D-AMINO ACID OXIDASE"/>
    <property type="match status" value="1"/>
</dbReference>
<evidence type="ECO:0000256" key="1">
    <source>
        <dbReference type="ARBA" id="ARBA00001974"/>
    </source>
</evidence>
<comment type="catalytic activity">
    <reaction evidence="8">
        <text>a D-alpha-amino acid + O2 + H2O = a 2-oxocarboxylate + H2O2 + NH4(+)</text>
        <dbReference type="Rhea" id="RHEA:21816"/>
        <dbReference type="ChEBI" id="CHEBI:15377"/>
        <dbReference type="ChEBI" id="CHEBI:15379"/>
        <dbReference type="ChEBI" id="CHEBI:16240"/>
        <dbReference type="ChEBI" id="CHEBI:28938"/>
        <dbReference type="ChEBI" id="CHEBI:35179"/>
        <dbReference type="ChEBI" id="CHEBI:59871"/>
        <dbReference type="EC" id="1.4.3.3"/>
    </reaction>
    <physiologicalReaction direction="left-to-right" evidence="8">
        <dbReference type="Rhea" id="RHEA:21817"/>
    </physiologicalReaction>
</comment>
<evidence type="ECO:0000259" key="10">
    <source>
        <dbReference type="Pfam" id="PF01266"/>
    </source>
</evidence>
<dbReference type="Pfam" id="PF01266">
    <property type="entry name" value="DAO"/>
    <property type="match status" value="1"/>
</dbReference>
<dbReference type="Gene3D" id="3.40.50.720">
    <property type="entry name" value="NAD(P)-binding Rossmann-like Domain"/>
    <property type="match status" value="1"/>
</dbReference>
<dbReference type="EMBL" id="BOMG01000115">
    <property type="protein sequence ID" value="GID60823.1"/>
    <property type="molecule type" value="Genomic_DNA"/>
</dbReference>
<protein>
    <recommendedName>
        <fullName evidence="7">D-amino-acid oxidase</fullName>
        <ecNumber evidence="6">1.4.3.3</ecNumber>
    </recommendedName>
</protein>
<evidence type="ECO:0000256" key="8">
    <source>
        <dbReference type="ARBA" id="ARBA00049547"/>
    </source>
</evidence>
<evidence type="ECO:0000256" key="5">
    <source>
        <dbReference type="ARBA" id="ARBA00023002"/>
    </source>
</evidence>
<comment type="similarity">
    <text evidence="2">Belongs to the DAMOX/DASOX family.</text>
</comment>
<dbReference type="Gene3D" id="3.30.9.10">
    <property type="entry name" value="D-Amino Acid Oxidase, subunit A, domain 2"/>
    <property type="match status" value="1"/>
</dbReference>
<evidence type="ECO:0000256" key="4">
    <source>
        <dbReference type="ARBA" id="ARBA00022827"/>
    </source>
</evidence>
<evidence type="ECO:0000313" key="11">
    <source>
        <dbReference type="EMBL" id="GID60823.1"/>
    </source>
</evidence>
<comment type="cofactor">
    <cofactor evidence="1">
        <name>FAD</name>
        <dbReference type="ChEBI" id="CHEBI:57692"/>
    </cofactor>
</comment>
<evidence type="ECO:0000313" key="12">
    <source>
        <dbReference type="Proteomes" id="UP000612282"/>
    </source>
</evidence>
<dbReference type="PANTHER" id="PTHR11530:SF11">
    <property type="entry name" value="D-ASPARTATE OXIDASE"/>
    <property type="match status" value="1"/>
</dbReference>
<dbReference type="EC" id="1.4.3.3" evidence="6"/>
<organism evidence="11 12">
    <name type="scientific">Actinoplanes couchii</name>
    <dbReference type="NCBI Taxonomy" id="403638"/>
    <lineage>
        <taxon>Bacteria</taxon>
        <taxon>Bacillati</taxon>
        <taxon>Actinomycetota</taxon>
        <taxon>Actinomycetes</taxon>
        <taxon>Micromonosporales</taxon>
        <taxon>Micromonosporaceae</taxon>
        <taxon>Actinoplanes</taxon>
    </lineage>
</organism>
<evidence type="ECO:0000256" key="3">
    <source>
        <dbReference type="ARBA" id="ARBA00022630"/>
    </source>
</evidence>
<keyword evidence="12" id="KW-1185">Reference proteome</keyword>
<evidence type="ECO:0000256" key="7">
    <source>
        <dbReference type="ARBA" id="ARBA00039751"/>
    </source>
</evidence>
<gene>
    <name evidence="11" type="ORF">Aco03nite_092270</name>
</gene>
<dbReference type="SUPFAM" id="SSF54373">
    <property type="entry name" value="FAD-linked reductases, C-terminal domain"/>
    <property type="match status" value="1"/>
</dbReference>
<reference evidence="11 12" key="1">
    <citation type="submission" date="2021-01" db="EMBL/GenBank/DDBJ databases">
        <title>Whole genome shotgun sequence of Actinoplanes couchii NBRC 106145.</title>
        <authorList>
            <person name="Komaki H."/>
            <person name="Tamura T."/>
        </authorList>
    </citation>
    <scope>NUCLEOTIDE SEQUENCE [LARGE SCALE GENOMIC DNA]</scope>
    <source>
        <strain evidence="11 12">NBRC 106145</strain>
    </source>
</reference>
<sequence length="423" mass="44231">MIVTAGPGHLTSRAVTQQAGVATGLLFKHFRNFDDFLIGYAVDRTFQLTTTLTGLPALVGTGTVATNLSDMIHTTPMITLHTHPPARRQTGTHRDPRGLTSSSGGDCLLSTGMSVVVIGAGVIGLTVAHELAVAGHRVRVVADRDAAHSVSAVAAAIWFPHAVTLESDVLESGRVGYERLARLAETAGTGVVMRPGLVRVRRAGADLSWTDAVPGYERVADGVRCRVPVADTSHYLAWLTARVAALGVEFTVATVRPAEPGPDALVEAVARIGGEEPDTVVVAAGLGSGALLGDGETYPIRGQVVRLANPGLTEWITDEDNPGGLTYVVPRSGDVVCGGTGQAGDWNETVDPGAEEAILRRVYALVPELRGQPVLSRAVGLRPARTRRSLERTGRVVTCYGHGGSGFTLSWGDAARVADLLAA</sequence>
<comment type="caution">
    <text evidence="11">The sequence shown here is derived from an EMBL/GenBank/DDBJ whole genome shotgun (WGS) entry which is preliminary data.</text>
</comment>
<evidence type="ECO:0000256" key="9">
    <source>
        <dbReference type="SAM" id="MobiDB-lite"/>
    </source>
</evidence>